<organism evidence="2 3">
    <name type="scientific">Chenggangzhangella methanolivorans</name>
    <dbReference type="NCBI Taxonomy" id="1437009"/>
    <lineage>
        <taxon>Bacteria</taxon>
        <taxon>Pseudomonadati</taxon>
        <taxon>Pseudomonadota</taxon>
        <taxon>Alphaproteobacteria</taxon>
        <taxon>Hyphomicrobiales</taxon>
        <taxon>Methylopilaceae</taxon>
        <taxon>Chenggangzhangella</taxon>
    </lineage>
</organism>
<gene>
    <name evidence="2" type="ORF">K6K41_24480</name>
</gene>
<proteinExistence type="predicted"/>
<reference evidence="2" key="1">
    <citation type="submission" date="2021-08" db="EMBL/GenBank/DDBJ databases">
        <authorList>
            <person name="Zhang H."/>
            <person name="Xu M."/>
            <person name="Yu Z."/>
            <person name="Yang L."/>
            <person name="Cai Y."/>
        </authorList>
    </citation>
    <scope>NUCLEOTIDE SEQUENCE</scope>
    <source>
        <strain evidence="2">CHL1</strain>
    </source>
</reference>
<dbReference type="AlphaFoldDB" id="A0A9E6RF35"/>
<evidence type="ECO:0000313" key="2">
    <source>
        <dbReference type="EMBL" id="QZN99781.1"/>
    </source>
</evidence>
<protein>
    <recommendedName>
        <fullName evidence="4">Terminase small subunit</fullName>
    </recommendedName>
</protein>
<dbReference type="RefSeq" id="WP_261402892.1">
    <property type="nucleotide sequence ID" value="NZ_CP081869.1"/>
</dbReference>
<dbReference type="EMBL" id="CP081869">
    <property type="protein sequence ID" value="QZN99781.1"/>
    <property type="molecule type" value="Genomic_DNA"/>
</dbReference>
<accession>A0A9E6RF35</accession>
<evidence type="ECO:0000256" key="1">
    <source>
        <dbReference type="SAM" id="MobiDB-lite"/>
    </source>
</evidence>
<dbReference type="Proteomes" id="UP000825701">
    <property type="component" value="Chromosome"/>
</dbReference>
<name>A0A9E6RF35_9HYPH</name>
<dbReference type="KEGG" id="cmet:K6K41_24480"/>
<feature type="region of interest" description="Disordered" evidence="1">
    <location>
        <begin position="54"/>
        <end position="103"/>
    </location>
</feature>
<evidence type="ECO:0000313" key="3">
    <source>
        <dbReference type="Proteomes" id="UP000825701"/>
    </source>
</evidence>
<evidence type="ECO:0008006" key="4">
    <source>
        <dbReference type="Google" id="ProtNLM"/>
    </source>
</evidence>
<keyword evidence="3" id="KW-1185">Reference proteome</keyword>
<sequence>MTQQVDGQSGLVTAAEYARLRGVSKQAASKWPLVKVPDPNRPGMHLVDVAATDAKRGVEQNPLKRQAPIEVAPAEDEPRAPQSPTLVPDEIQTQGRSARVEREHWAAKNERLNYEQRVGRLIDRRAAEHAQTETAKATRARLASVGARVAQRASELSDPRAIRALIDDEIRKALTASADDLDDLAATIEAEAASEPETTDEPADA</sequence>